<sequence>MTTYGFSVVRVILTQLRHGNTSWNTAPLVFSSGTPPIFTGIGALTFLPARSSSLVTFDETSFPLSDKHPSAPFDYSFLESDPSLAIFDPPATFPPTPLPPAQNPSSQNTSPSPILQQAPPIQTYHRRNKQPPVTTTLLTYCPNATASTNSPATTTTRTIPPHDNPFPSIQISTSC</sequence>
<evidence type="ECO:0000313" key="1">
    <source>
        <dbReference type="EMBL" id="KAI3697751.1"/>
    </source>
</evidence>
<comment type="caution">
    <text evidence="1">The sequence shown here is derived from an EMBL/GenBank/DDBJ whole genome shotgun (WGS) entry which is preliminary data.</text>
</comment>
<keyword evidence="2" id="KW-1185">Reference proteome</keyword>
<accession>A0ACB8ZK86</accession>
<name>A0ACB8ZK86_ARCLA</name>
<organism evidence="1 2">
    <name type="scientific">Arctium lappa</name>
    <name type="common">Greater burdock</name>
    <name type="synonym">Lappa major</name>
    <dbReference type="NCBI Taxonomy" id="4217"/>
    <lineage>
        <taxon>Eukaryota</taxon>
        <taxon>Viridiplantae</taxon>
        <taxon>Streptophyta</taxon>
        <taxon>Embryophyta</taxon>
        <taxon>Tracheophyta</taxon>
        <taxon>Spermatophyta</taxon>
        <taxon>Magnoliopsida</taxon>
        <taxon>eudicotyledons</taxon>
        <taxon>Gunneridae</taxon>
        <taxon>Pentapetalae</taxon>
        <taxon>asterids</taxon>
        <taxon>campanulids</taxon>
        <taxon>Asterales</taxon>
        <taxon>Asteraceae</taxon>
        <taxon>Carduoideae</taxon>
        <taxon>Cardueae</taxon>
        <taxon>Arctiinae</taxon>
        <taxon>Arctium</taxon>
    </lineage>
</organism>
<evidence type="ECO:0000313" key="2">
    <source>
        <dbReference type="Proteomes" id="UP001055879"/>
    </source>
</evidence>
<dbReference type="Proteomes" id="UP001055879">
    <property type="component" value="Linkage Group LG10"/>
</dbReference>
<reference evidence="2" key="1">
    <citation type="journal article" date="2022" name="Mol. Ecol. Resour.">
        <title>The genomes of chicory, endive, great burdock and yacon provide insights into Asteraceae palaeo-polyploidization history and plant inulin production.</title>
        <authorList>
            <person name="Fan W."/>
            <person name="Wang S."/>
            <person name="Wang H."/>
            <person name="Wang A."/>
            <person name="Jiang F."/>
            <person name="Liu H."/>
            <person name="Zhao H."/>
            <person name="Xu D."/>
            <person name="Zhang Y."/>
        </authorList>
    </citation>
    <scope>NUCLEOTIDE SEQUENCE [LARGE SCALE GENOMIC DNA]</scope>
    <source>
        <strain evidence="2">cv. Niubang</strain>
    </source>
</reference>
<gene>
    <name evidence="1" type="ORF">L6452_30848</name>
</gene>
<dbReference type="EMBL" id="CM042056">
    <property type="protein sequence ID" value="KAI3697751.1"/>
    <property type="molecule type" value="Genomic_DNA"/>
</dbReference>
<reference evidence="1 2" key="2">
    <citation type="journal article" date="2022" name="Mol. Ecol. Resour.">
        <title>The genomes of chicory, endive, great burdock and yacon provide insights into Asteraceae paleo-polyploidization history and plant inulin production.</title>
        <authorList>
            <person name="Fan W."/>
            <person name="Wang S."/>
            <person name="Wang H."/>
            <person name="Wang A."/>
            <person name="Jiang F."/>
            <person name="Liu H."/>
            <person name="Zhao H."/>
            <person name="Xu D."/>
            <person name="Zhang Y."/>
        </authorList>
    </citation>
    <scope>NUCLEOTIDE SEQUENCE [LARGE SCALE GENOMIC DNA]</scope>
    <source>
        <strain evidence="2">cv. Niubang</strain>
    </source>
</reference>
<protein>
    <submittedName>
        <fullName evidence="1">Uncharacterized protein</fullName>
    </submittedName>
</protein>
<proteinExistence type="predicted"/>